<dbReference type="HOGENOM" id="CLU_656183_0_0_1"/>
<name>I1NTK1_ORYGL</name>
<feature type="compositionally biased region" description="Gly residues" evidence="1">
    <location>
        <begin position="184"/>
        <end position="198"/>
    </location>
</feature>
<dbReference type="Proteomes" id="UP000007306">
    <property type="component" value="Chromosome 1"/>
</dbReference>
<organism evidence="2 3">
    <name type="scientific">Oryza glaberrima</name>
    <name type="common">African rice</name>
    <dbReference type="NCBI Taxonomy" id="4538"/>
    <lineage>
        <taxon>Eukaryota</taxon>
        <taxon>Viridiplantae</taxon>
        <taxon>Streptophyta</taxon>
        <taxon>Embryophyta</taxon>
        <taxon>Tracheophyta</taxon>
        <taxon>Spermatophyta</taxon>
        <taxon>Magnoliopsida</taxon>
        <taxon>Liliopsida</taxon>
        <taxon>Poales</taxon>
        <taxon>Poaceae</taxon>
        <taxon>BOP clade</taxon>
        <taxon>Oryzoideae</taxon>
        <taxon>Oryzeae</taxon>
        <taxon>Oryzinae</taxon>
        <taxon>Oryza</taxon>
    </lineage>
</organism>
<feature type="region of interest" description="Disordered" evidence="1">
    <location>
        <begin position="184"/>
        <end position="207"/>
    </location>
</feature>
<feature type="region of interest" description="Disordered" evidence="1">
    <location>
        <begin position="24"/>
        <end position="103"/>
    </location>
</feature>
<protein>
    <submittedName>
        <fullName evidence="2">Uncharacterized protein</fullName>
    </submittedName>
</protein>
<dbReference type="EnsemblPlants" id="ORGLA01G0319100.1">
    <property type="protein sequence ID" value="ORGLA01G0319100.1"/>
    <property type="gene ID" value="ORGLA01G0319100"/>
</dbReference>
<feature type="compositionally biased region" description="Pro residues" evidence="1">
    <location>
        <begin position="25"/>
        <end position="36"/>
    </location>
</feature>
<accession>I1NTK1</accession>
<dbReference type="AlphaFoldDB" id="I1NTK1"/>
<keyword evidence="3" id="KW-1185">Reference proteome</keyword>
<dbReference type="Gramene" id="ORGLA01G0319100.1">
    <property type="protein sequence ID" value="ORGLA01G0319100.1"/>
    <property type="gene ID" value="ORGLA01G0319100"/>
</dbReference>
<reference evidence="2" key="1">
    <citation type="submission" date="2015-06" db="UniProtKB">
        <authorList>
            <consortium name="EnsemblPlants"/>
        </authorList>
    </citation>
    <scope>IDENTIFICATION</scope>
</reference>
<proteinExistence type="predicted"/>
<sequence>MPACLSSSPSWWSSSNATFFLACRRPPPWQEQPPPQRSTATNPRHHLRPRLRPYLSRSESTLPMQDTLGDRGSSSPSPLRLLPPPPPPRLPERLSGKIRPCDGRRRVNAGRMLAGRPKNVVAAAGAPAMRVELERDLAGMGLEEAPAADLGLVLPLVESSRSYIGFSSEKATSSPMGMVIDSGGKSGSGGGGGGGIRGGDASPLSPAAMTVSHDTFLSPAPAPATPHTKLSRGPYIVTLQIQSDHVKEIASYQLRGLTLSRAGGWLAGPRQRRLLRRRRRSGSRLRLLGGGELAEAGLESADSVLGAAELAPAPGEVGGEAAVDEDVGSPHVWVGLRVLLRLPPLLLQLRDHAASICRHPSLRRRSLRLLLRLPRRLRVLTVPGGRRHEALLGAWSGIGQRDKASNELRDSRRPRMMGF</sequence>
<evidence type="ECO:0000313" key="3">
    <source>
        <dbReference type="Proteomes" id="UP000007306"/>
    </source>
</evidence>
<reference evidence="2 3" key="2">
    <citation type="submission" date="2018-04" db="EMBL/GenBank/DDBJ databases">
        <title>OglaRS2 (Oryza glaberrima Reference Sequence Version 2).</title>
        <authorList>
            <person name="Zhang J."/>
            <person name="Kudrna D."/>
            <person name="Lee S."/>
            <person name="Talag J."/>
            <person name="Rajasekar S."/>
            <person name="Wing R.A."/>
        </authorList>
    </citation>
    <scope>NUCLEOTIDE SEQUENCE [LARGE SCALE GENOMIC DNA]</scope>
    <source>
        <strain evidence="2 3">cv. IRGC 96717</strain>
    </source>
</reference>
<evidence type="ECO:0000256" key="1">
    <source>
        <dbReference type="SAM" id="MobiDB-lite"/>
    </source>
</evidence>
<evidence type="ECO:0000313" key="2">
    <source>
        <dbReference type="EnsemblPlants" id="ORGLA01G0319100.1"/>
    </source>
</evidence>
<feature type="compositionally biased region" description="Basic and acidic residues" evidence="1">
    <location>
        <begin position="90"/>
        <end position="103"/>
    </location>
</feature>